<feature type="signal peptide" evidence="1">
    <location>
        <begin position="1"/>
        <end position="26"/>
    </location>
</feature>
<evidence type="ECO:0000256" key="1">
    <source>
        <dbReference type="SAM" id="SignalP"/>
    </source>
</evidence>
<evidence type="ECO:0000313" key="2">
    <source>
        <dbReference type="Proteomes" id="UP000694888"/>
    </source>
</evidence>
<sequence>MVADSHRAPRSTLFLYLLALSAHVTSQSHPMTTTCTRVCREFQEAKARCLADRNCYSLNRGAFNAQVWFCMQPCRDIPRPCADACVSYYYAITQTCQARCSHRNANCQNDCFDIEFGKVKPRV</sequence>
<proteinExistence type="predicted"/>
<keyword evidence="2" id="KW-1185">Reference proteome</keyword>
<dbReference type="RefSeq" id="XP_035825344.1">
    <property type="nucleotide sequence ID" value="XM_035969451.1"/>
</dbReference>
<feature type="chain" id="PRO_5045474954" evidence="1">
    <location>
        <begin position="27"/>
        <end position="123"/>
    </location>
</feature>
<name>A0ABM1VSF2_APLCA</name>
<dbReference type="Proteomes" id="UP000694888">
    <property type="component" value="Unplaced"/>
</dbReference>
<protein>
    <submittedName>
        <fullName evidence="3">Cysteine-rich neurotrophic factor-like</fullName>
    </submittedName>
</protein>
<gene>
    <name evidence="3" type="primary">LOC118477586</name>
</gene>
<reference evidence="3" key="1">
    <citation type="submission" date="2025-08" db="UniProtKB">
        <authorList>
            <consortium name="RefSeq"/>
        </authorList>
    </citation>
    <scope>IDENTIFICATION</scope>
</reference>
<keyword evidence="1" id="KW-0732">Signal</keyword>
<organism evidence="2 3">
    <name type="scientific">Aplysia californica</name>
    <name type="common">California sea hare</name>
    <dbReference type="NCBI Taxonomy" id="6500"/>
    <lineage>
        <taxon>Eukaryota</taxon>
        <taxon>Metazoa</taxon>
        <taxon>Spiralia</taxon>
        <taxon>Lophotrochozoa</taxon>
        <taxon>Mollusca</taxon>
        <taxon>Gastropoda</taxon>
        <taxon>Heterobranchia</taxon>
        <taxon>Euthyneura</taxon>
        <taxon>Tectipleura</taxon>
        <taxon>Aplysiida</taxon>
        <taxon>Aplysioidea</taxon>
        <taxon>Aplysiidae</taxon>
        <taxon>Aplysia</taxon>
    </lineage>
</organism>
<evidence type="ECO:0000313" key="3">
    <source>
        <dbReference type="RefSeq" id="XP_035825344.1"/>
    </source>
</evidence>
<dbReference type="GeneID" id="118477586"/>
<accession>A0ABM1VSF2</accession>